<sequence length="153" mass="16372">MTGPGPTGDYKAQAKRLRNAMASQGTPISHSRALELIAEAHGARDWNTLAARTPALPHSAPRPATHRAFLQVGARVGGHYLGQPFTGEVLAVSSLGNSGRYKLEIRFDEPVDVVTFDSFSAFRRRIRATVDGTGTSPQRTSNGQPHLVIGTAD</sequence>
<accession>A0A7X5J881</accession>
<keyword evidence="4" id="KW-1185">Reference proteome</keyword>
<evidence type="ECO:0000259" key="2">
    <source>
        <dbReference type="Pfam" id="PF20066"/>
    </source>
</evidence>
<protein>
    <recommendedName>
        <fullName evidence="2">Glyoxalase-related protein domain-containing protein</fullName>
    </recommendedName>
</protein>
<evidence type="ECO:0000256" key="1">
    <source>
        <dbReference type="SAM" id="MobiDB-lite"/>
    </source>
</evidence>
<feature type="region of interest" description="Disordered" evidence="1">
    <location>
        <begin position="130"/>
        <end position="153"/>
    </location>
</feature>
<proteinExistence type="predicted"/>
<dbReference type="AlphaFoldDB" id="A0A7X5J881"/>
<evidence type="ECO:0000313" key="4">
    <source>
        <dbReference type="Proteomes" id="UP000586722"/>
    </source>
</evidence>
<dbReference type="EMBL" id="JAABLQ010000001">
    <property type="protein sequence ID" value="NBN78419.1"/>
    <property type="molecule type" value="Genomic_DNA"/>
</dbReference>
<feature type="domain" description="Glyoxalase-related protein" evidence="2">
    <location>
        <begin position="9"/>
        <end position="149"/>
    </location>
</feature>
<reference evidence="4" key="1">
    <citation type="submission" date="2020-01" db="EMBL/GenBank/DDBJ databases">
        <authorList>
            <person name="Fang Y."/>
            <person name="Sun R."/>
            <person name="Nie L."/>
            <person name="He J."/>
            <person name="Hao L."/>
            <person name="Wang L."/>
            <person name="Su S."/>
            <person name="Lv E."/>
            <person name="Zhang Z."/>
            <person name="Xie R."/>
            <person name="Liu H."/>
        </authorList>
    </citation>
    <scope>NUCLEOTIDE SEQUENCE [LARGE SCALE GENOMIC DNA]</scope>
    <source>
        <strain evidence="4">XCT-53</strain>
    </source>
</reference>
<dbReference type="RefSeq" id="WP_161709135.1">
    <property type="nucleotide sequence ID" value="NZ_JAABLQ010000001.1"/>
</dbReference>
<comment type="caution">
    <text evidence="3">The sequence shown here is derived from an EMBL/GenBank/DDBJ whole genome shotgun (WGS) entry which is preliminary data.</text>
</comment>
<dbReference type="Proteomes" id="UP000586722">
    <property type="component" value="Unassembled WGS sequence"/>
</dbReference>
<name>A0A7X5J881_9HYPH</name>
<dbReference type="InterPro" id="IPR045517">
    <property type="entry name" value="Glyoxalase_8"/>
</dbReference>
<feature type="compositionally biased region" description="Polar residues" evidence="1">
    <location>
        <begin position="132"/>
        <end position="144"/>
    </location>
</feature>
<organism evidence="3 4">
    <name type="scientific">Pannonibacter tanglangensis</name>
    <dbReference type="NCBI Taxonomy" id="2750084"/>
    <lineage>
        <taxon>Bacteria</taxon>
        <taxon>Pseudomonadati</taxon>
        <taxon>Pseudomonadota</taxon>
        <taxon>Alphaproteobacteria</taxon>
        <taxon>Hyphomicrobiales</taxon>
        <taxon>Stappiaceae</taxon>
        <taxon>Pannonibacter</taxon>
    </lineage>
</organism>
<evidence type="ECO:0000313" key="3">
    <source>
        <dbReference type="EMBL" id="NBN78419.1"/>
    </source>
</evidence>
<dbReference type="Pfam" id="PF20066">
    <property type="entry name" value="Glyoxalase_8"/>
    <property type="match status" value="1"/>
</dbReference>
<gene>
    <name evidence="3" type="ORF">GWI72_09085</name>
</gene>